<evidence type="ECO:0000256" key="6">
    <source>
        <dbReference type="ARBA" id="ARBA00038076"/>
    </source>
</evidence>
<dbReference type="InterPro" id="IPR003838">
    <property type="entry name" value="ABC3_permease_C"/>
</dbReference>
<dbReference type="Proteomes" id="UP000334990">
    <property type="component" value="Unassembled WGS sequence"/>
</dbReference>
<evidence type="ECO:0000313" key="9">
    <source>
        <dbReference type="EMBL" id="GES03819.1"/>
    </source>
</evidence>
<organism evidence="9 10">
    <name type="scientific">Acrocarpospora corrugata</name>
    <dbReference type="NCBI Taxonomy" id="35763"/>
    <lineage>
        <taxon>Bacteria</taxon>
        <taxon>Bacillati</taxon>
        <taxon>Actinomycetota</taxon>
        <taxon>Actinomycetes</taxon>
        <taxon>Streptosporangiales</taxon>
        <taxon>Streptosporangiaceae</taxon>
        <taxon>Acrocarpospora</taxon>
    </lineage>
</organism>
<dbReference type="OrthoDB" id="3543912at2"/>
<dbReference type="PANTHER" id="PTHR30572:SF4">
    <property type="entry name" value="ABC TRANSPORTER PERMEASE YTRF"/>
    <property type="match status" value="1"/>
</dbReference>
<feature type="transmembrane region" description="Helical" evidence="7">
    <location>
        <begin position="710"/>
        <end position="735"/>
    </location>
</feature>
<evidence type="ECO:0000259" key="8">
    <source>
        <dbReference type="Pfam" id="PF02687"/>
    </source>
</evidence>
<dbReference type="GO" id="GO:0022857">
    <property type="term" value="F:transmembrane transporter activity"/>
    <property type="evidence" value="ECO:0007669"/>
    <property type="project" value="TreeGrafter"/>
</dbReference>
<comment type="subcellular location">
    <subcellularLocation>
        <location evidence="1">Cell membrane</location>
        <topology evidence="1">Multi-pass membrane protein</topology>
    </subcellularLocation>
</comment>
<evidence type="ECO:0000256" key="5">
    <source>
        <dbReference type="ARBA" id="ARBA00023136"/>
    </source>
</evidence>
<dbReference type="GO" id="GO:0005886">
    <property type="term" value="C:plasma membrane"/>
    <property type="evidence" value="ECO:0007669"/>
    <property type="project" value="UniProtKB-SubCell"/>
</dbReference>
<feature type="transmembrane region" description="Helical" evidence="7">
    <location>
        <begin position="270"/>
        <end position="292"/>
    </location>
</feature>
<gene>
    <name evidence="9" type="ORF">Acor_58850</name>
</gene>
<dbReference type="PANTHER" id="PTHR30572">
    <property type="entry name" value="MEMBRANE COMPONENT OF TRANSPORTER-RELATED"/>
    <property type="match status" value="1"/>
</dbReference>
<evidence type="ECO:0000256" key="2">
    <source>
        <dbReference type="ARBA" id="ARBA00022475"/>
    </source>
</evidence>
<evidence type="ECO:0000313" key="10">
    <source>
        <dbReference type="Proteomes" id="UP000334990"/>
    </source>
</evidence>
<feature type="domain" description="ABC3 transporter permease C-terminal" evidence="8">
    <location>
        <begin position="668"/>
        <end position="784"/>
    </location>
</feature>
<proteinExistence type="inferred from homology"/>
<sequence>MSGIWLRLEVRRRWRSLVVLALLIAFAAGTVLAAVAGARRGASAIDRLTVVTLPFDAVVLPQVPGFDWDRVRGLPSVAAVMTFPLSPGYEFEDPKGVRPELPIPGDGNVWTTIEKPVVLAGRLPDPGRADEAVILPKFEETWGRGVGDTVTVRLTAPEAVDAVMDAGPGGDVPFTGPRVIARIVGVIRSPWFSDHITGSGDVIFGPGLITKYRANMVGHKELVPFNALVRLHDGAAGLAAFKGELAAAEGRSSIDVWPAEDMKTREQDFVAFQSLTLLAFGLAALAAALILIGQSVSRYTAATAADLIRLRAVGMTTRQGVGNASLAPVLAAAAGAVLGVGVAYAASYWMPLGGAALLEPDPGLDFDALVLIPGALAVPVLVALAAAVSATSALGGFGVRPARRSAVAALAARANLPVPAVVGTRFALEPGRGRGSVPVRPALLGTVTGVFGVLAAFTFAAGVTDAGERPERFGQTSQAGVYLAANGKVPADDAVRRALAASPDVTGVTDDVIGVAQSGRTAVALHTFDQGEKALPVVLSEGRLPRGDREVMLAVGTARLLGADVGDRLPLTGDPGRDTFRVTGLGFVPEGAHNDYFEGGLVTKAGFDVLFDTFKFHSVLYAVRPGVDPASLMPTVTQVRGGEFAGYEPAAPLIQLAQIQDMSVLPVVLAGFLALLAIGAVGHVLATAVRRRSHEVAVMRALGLTRRQARWIVAVQASVLAAIGLLFGIPLGVASGRTLWRLVADTWPFAYHPPVAFWALLVIAPVSLLTANLLAAWPGRFAARLRVGHVLRAE</sequence>
<dbReference type="Pfam" id="PF02687">
    <property type="entry name" value="FtsX"/>
    <property type="match status" value="1"/>
</dbReference>
<name>A0A5M3W693_9ACTN</name>
<keyword evidence="5 7" id="KW-0472">Membrane</keyword>
<keyword evidence="3 7" id="KW-0812">Transmembrane</keyword>
<keyword evidence="10" id="KW-1185">Reference proteome</keyword>
<evidence type="ECO:0000256" key="1">
    <source>
        <dbReference type="ARBA" id="ARBA00004651"/>
    </source>
</evidence>
<evidence type="ECO:0000256" key="4">
    <source>
        <dbReference type="ARBA" id="ARBA00022989"/>
    </source>
</evidence>
<protein>
    <recommendedName>
        <fullName evidence="8">ABC3 transporter permease C-terminal domain-containing protein</fullName>
    </recommendedName>
</protein>
<feature type="transmembrane region" description="Helical" evidence="7">
    <location>
        <begin position="325"/>
        <end position="350"/>
    </location>
</feature>
<dbReference type="EMBL" id="BLAD01000073">
    <property type="protein sequence ID" value="GES03819.1"/>
    <property type="molecule type" value="Genomic_DNA"/>
</dbReference>
<accession>A0A5M3W693</accession>
<keyword evidence="4 7" id="KW-1133">Transmembrane helix</keyword>
<dbReference type="AlphaFoldDB" id="A0A5M3W693"/>
<evidence type="ECO:0000256" key="7">
    <source>
        <dbReference type="SAM" id="Phobius"/>
    </source>
</evidence>
<comment type="similarity">
    <text evidence="6">Belongs to the ABC-4 integral membrane protein family.</text>
</comment>
<feature type="transmembrane region" description="Helical" evidence="7">
    <location>
        <begin position="370"/>
        <end position="394"/>
    </location>
</feature>
<feature type="transmembrane region" description="Helical" evidence="7">
    <location>
        <begin position="755"/>
        <end position="777"/>
    </location>
</feature>
<feature type="transmembrane region" description="Helical" evidence="7">
    <location>
        <begin position="442"/>
        <end position="463"/>
    </location>
</feature>
<feature type="transmembrane region" description="Helical" evidence="7">
    <location>
        <begin position="664"/>
        <end position="689"/>
    </location>
</feature>
<evidence type="ECO:0000256" key="3">
    <source>
        <dbReference type="ARBA" id="ARBA00022692"/>
    </source>
</evidence>
<keyword evidence="2" id="KW-1003">Cell membrane</keyword>
<dbReference type="InterPro" id="IPR050250">
    <property type="entry name" value="Macrolide_Exporter_MacB"/>
</dbReference>
<dbReference type="RefSeq" id="WP_155339954.1">
    <property type="nucleotide sequence ID" value="NZ_BAAABN010000042.1"/>
</dbReference>
<comment type="caution">
    <text evidence="9">The sequence shown here is derived from an EMBL/GenBank/DDBJ whole genome shotgun (WGS) entry which is preliminary data.</text>
</comment>
<reference evidence="9 10" key="1">
    <citation type="submission" date="2019-10" db="EMBL/GenBank/DDBJ databases">
        <title>Whole genome shotgun sequence of Acrocarpospora corrugata NBRC 13972.</title>
        <authorList>
            <person name="Ichikawa N."/>
            <person name="Kimura A."/>
            <person name="Kitahashi Y."/>
            <person name="Komaki H."/>
            <person name="Oguchi A."/>
        </authorList>
    </citation>
    <scope>NUCLEOTIDE SEQUENCE [LARGE SCALE GENOMIC DNA]</scope>
    <source>
        <strain evidence="9 10">NBRC 13972</strain>
    </source>
</reference>